<dbReference type="Proteomes" id="UP001500483">
    <property type="component" value="Unassembled WGS sequence"/>
</dbReference>
<accession>A0ABP6S0C9</accession>
<evidence type="ECO:0000256" key="2">
    <source>
        <dbReference type="SAM" id="Phobius"/>
    </source>
</evidence>
<keyword evidence="2" id="KW-1133">Transmembrane helix</keyword>
<protein>
    <recommendedName>
        <fullName evidence="5">DUF3558 domain-containing protein</fullName>
    </recommendedName>
</protein>
<evidence type="ECO:0000313" key="4">
    <source>
        <dbReference type="Proteomes" id="UP001500483"/>
    </source>
</evidence>
<evidence type="ECO:0008006" key="5">
    <source>
        <dbReference type="Google" id="ProtNLM"/>
    </source>
</evidence>
<feature type="region of interest" description="Disordered" evidence="1">
    <location>
        <begin position="70"/>
        <end position="108"/>
    </location>
</feature>
<gene>
    <name evidence="3" type="ORF">GCM10020366_61880</name>
</gene>
<comment type="caution">
    <text evidence="3">The sequence shown here is derived from an EMBL/GenBank/DDBJ whole genome shotgun (WGS) entry which is preliminary data.</text>
</comment>
<dbReference type="RefSeq" id="WP_344931060.1">
    <property type="nucleotide sequence ID" value="NZ_BAAAYK010000038.1"/>
</dbReference>
<sequence>MNETELEQLFRNAARDAPEASFDEQDVLRGSRRVTARRRTAFAGGSLVAAAVLVGGVGVGTGFFGQSGEPVAQAPAEPTQAPMALPQEPATPRSGPITLGDPKAGAECGAPDSVLAAALAEQLPEAGSTRPTGADGSCPIGSRTAAVPVREGAVSGKVALLLSPSGAKPAAAEGRAPHTEVVEVPTRSGRTLTVLSEPMGAPTAPFADRLGGIAADLAPRF</sequence>
<keyword evidence="4" id="KW-1185">Reference proteome</keyword>
<evidence type="ECO:0000313" key="3">
    <source>
        <dbReference type="EMBL" id="GAA3364750.1"/>
    </source>
</evidence>
<name>A0ABP6S0C9_9PSEU</name>
<dbReference type="EMBL" id="BAAAYK010000038">
    <property type="protein sequence ID" value="GAA3364750.1"/>
    <property type="molecule type" value="Genomic_DNA"/>
</dbReference>
<organism evidence="3 4">
    <name type="scientific">Saccharopolyspora gregorii</name>
    <dbReference type="NCBI Taxonomy" id="33914"/>
    <lineage>
        <taxon>Bacteria</taxon>
        <taxon>Bacillati</taxon>
        <taxon>Actinomycetota</taxon>
        <taxon>Actinomycetes</taxon>
        <taxon>Pseudonocardiales</taxon>
        <taxon>Pseudonocardiaceae</taxon>
        <taxon>Saccharopolyspora</taxon>
    </lineage>
</organism>
<evidence type="ECO:0000256" key="1">
    <source>
        <dbReference type="SAM" id="MobiDB-lite"/>
    </source>
</evidence>
<keyword evidence="2" id="KW-0812">Transmembrane</keyword>
<keyword evidence="2" id="KW-0472">Membrane</keyword>
<reference evidence="4" key="1">
    <citation type="journal article" date="2019" name="Int. J. Syst. Evol. Microbiol.">
        <title>The Global Catalogue of Microorganisms (GCM) 10K type strain sequencing project: providing services to taxonomists for standard genome sequencing and annotation.</title>
        <authorList>
            <consortium name="The Broad Institute Genomics Platform"/>
            <consortium name="The Broad Institute Genome Sequencing Center for Infectious Disease"/>
            <person name="Wu L."/>
            <person name="Ma J."/>
        </authorList>
    </citation>
    <scope>NUCLEOTIDE SEQUENCE [LARGE SCALE GENOMIC DNA]</scope>
    <source>
        <strain evidence="4">JCM 9687</strain>
    </source>
</reference>
<feature type="transmembrane region" description="Helical" evidence="2">
    <location>
        <begin position="41"/>
        <end position="64"/>
    </location>
</feature>
<proteinExistence type="predicted"/>